<dbReference type="EMBL" id="JAGSOT010000002">
    <property type="protein sequence ID" value="MBR7794639.1"/>
    <property type="molecule type" value="Genomic_DNA"/>
</dbReference>
<dbReference type="SUPFAM" id="SSF56112">
    <property type="entry name" value="Protein kinase-like (PK-like)"/>
    <property type="match status" value="1"/>
</dbReference>
<feature type="domain" description="Aminoglycoside phosphotransferase" evidence="1">
    <location>
        <begin position="6"/>
        <end position="55"/>
    </location>
</feature>
<dbReference type="Gene3D" id="3.90.1200.10">
    <property type="match status" value="1"/>
</dbReference>
<dbReference type="AlphaFoldDB" id="A0A941DT25"/>
<evidence type="ECO:0000313" key="2">
    <source>
        <dbReference type="EMBL" id="MBR7794639.1"/>
    </source>
</evidence>
<evidence type="ECO:0000259" key="1">
    <source>
        <dbReference type="Pfam" id="PF01636"/>
    </source>
</evidence>
<dbReference type="InterPro" id="IPR002575">
    <property type="entry name" value="Aminoglycoside_PTrfase"/>
</dbReference>
<keyword evidence="3" id="KW-1185">Reference proteome</keyword>
<name>A0A941DT25_9BACI</name>
<accession>A0A941DT25</accession>
<dbReference type="Pfam" id="PF01636">
    <property type="entry name" value="APH"/>
    <property type="match status" value="1"/>
</dbReference>
<sequence length="93" mass="10933">MAEKNLEIGLCHGAFHNHHLNNGELEVFDFDFTAIGYRSYDVAVSWWNLLHNDKRQEQECWDSFLQGYLSQRELTKDDLQSVPLFTLYAEYGC</sequence>
<comment type="caution">
    <text evidence="2">The sequence shown here is derived from an EMBL/GenBank/DDBJ whole genome shotgun (WGS) entry which is preliminary data.</text>
</comment>
<proteinExistence type="predicted"/>
<protein>
    <submittedName>
        <fullName evidence="2">Phosphotransferase</fullName>
    </submittedName>
</protein>
<dbReference type="Proteomes" id="UP000675284">
    <property type="component" value="Unassembled WGS sequence"/>
</dbReference>
<dbReference type="InterPro" id="IPR011009">
    <property type="entry name" value="Kinase-like_dom_sf"/>
</dbReference>
<reference evidence="2" key="1">
    <citation type="submission" date="2021-04" db="EMBL/GenBank/DDBJ databases">
        <title>Isolation and polyphasic classification of algal microorganism.</title>
        <authorList>
            <person name="Wang S."/>
        </authorList>
    </citation>
    <scope>NUCLEOTIDE SEQUENCE</scope>
    <source>
        <strain evidence="2">720a</strain>
    </source>
</reference>
<evidence type="ECO:0000313" key="3">
    <source>
        <dbReference type="Proteomes" id="UP000675284"/>
    </source>
</evidence>
<gene>
    <name evidence="2" type="ORF">KCX74_01120</name>
</gene>
<organism evidence="2 3">
    <name type="scientific">Virgibacillus salarius</name>
    <dbReference type="NCBI Taxonomy" id="447199"/>
    <lineage>
        <taxon>Bacteria</taxon>
        <taxon>Bacillati</taxon>
        <taxon>Bacillota</taxon>
        <taxon>Bacilli</taxon>
        <taxon>Bacillales</taxon>
        <taxon>Bacillaceae</taxon>
        <taxon>Virgibacillus</taxon>
    </lineage>
</organism>